<protein>
    <submittedName>
        <fullName evidence="2">24528_t:CDS:1</fullName>
    </submittedName>
</protein>
<dbReference type="SUPFAM" id="SSF52540">
    <property type="entry name" value="P-loop containing nucleoside triphosphate hydrolases"/>
    <property type="match status" value="1"/>
</dbReference>
<dbReference type="EMBL" id="CAJVQA010005109">
    <property type="protein sequence ID" value="CAG8613258.1"/>
    <property type="molecule type" value="Genomic_DNA"/>
</dbReference>
<evidence type="ECO:0000259" key="1">
    <source>
        <dbReference type="Pfam" id="PF13521"/>
    </source>
</evidence>
<dbReference type="Proteomes" id="UP000789759">
    <property type="component" value="Unassembled WGS sequence"/>
</dbReference>
<gene>
    <name evidence="2" type="ORF">CPELLU_LOCUS7559</name>
</gene>
<keyword evidence="3" id="KW-1185">Reference proteome</keyword>
<dbReference type="InterPro" id="IPR027417">
    <property type="entry name" value="P-loop_NTPase"/>
</dbReference>
<feature type="domain" description="NadR/Ttd14 AAA" evidence="1">
    <location>
        <begin position="78"/>
        <end position="194"/>
    </location>
</feature>
<dbReference type="InterPro" id="IPR038727">
    <property type="entry name" value="NadR/Ttd14_AAA_dom"/>
</dbReference>
<dbReference type="Pfam" id="PF13521">
    <property type="entry name" value="AAA_28"/>
    <property type="match status" value="1"/>
</dbReference>
<proteinExistence type="predicted"/>
<evidence type="ECO:0000313" key="3">
    <source>
        <dbReference type="Proteomes" id="UP000789759"/>
    </source>
</evidence>
<dbReference type="OrthoDB" id="2441072at2759"/>
<accession>A0A9N9CV71</accession>
<comment type="caution">
    <text evidence="2">The sequence shown here is derived from an EMBL/GenBank/DDBJ whole genome shotgun (WGS) entry which is preliminary data.</text>
</comment>
<dbReference type="Gene3D" id="3.40.50.300">
    <property type="entry name" value="P-loop containing nucleotide triphosphate hydrolases"/>
    <property type="match status" value="1"/>
</dbReference>
<reference evidence="2" key="1">
    <citation type="submission" date="2021-06" db="EMBL/GenBank/DDBJ databases">
        <authorList>
            <person name="Kallberg Y."/>
            <person name="Tangrot J."/>
            <person name="Rosling A."/>
        </authorList>
    </citation>
    <scope>NUCLEOTIDE SEQUENCE</scope>
    <source>
        <strain evidence="2">FL966</strain>
    </source>
</reference>
<sequence>MSQKKSKVSNLTVKIQEENQKQIEKESIETWIKEKKETKQFEDIAREMSINSIIDKIIYQELQQTVEKSFKSIKATIIVATGAIAVGKTTALLEIKNFFEKQGIQVFQFKAISEKSSELLKLMYSAKQNTFALQIFILQEFQKNLLQLKILELEGEINEKTIILFDRAVPDTIIFEMNNIQDVQQMEILRKMRKDLSENLINQYDHRESDKQISEEYLVNIYDRYEEMIEIIYPNYIEINNNHKGLNDMLRTIFIKRSRIKNENQLYDETALTELSIMLPEILIE</sequence>
<name>A0A9N9CV71_9GLOM</name>
<dbReference type="AlphaFoldDB" id="A0A9N9CV71"/>
<organism evidence="2 3">
    <name type="scientific">Cetraspora pellucida</name>
    <dbReference type="NCBI Taxonomy" id="1433469"/>
    <lineage>
        <taxon>Eukaryota</taxon>
        <taxon>Fungi</taxon>
        <taxon>Fungi incertae sedis</taxon>
        <taxon>Mucoromycota</taxon>
        <taxon>Glomeromycotina</taxon>
        <taxon>Glomeromycetes</taxon>
        <taxon>Diversisporales</taxon>
        <taxon>Gigasporaceae</taxon>
        <taxon>Cetraspora</taxon>
    </lineage>
</organism>
<evidence type="ECO:0000313" key="2">
    <source>
        <dbReference type="EMBL" id="CAG8613258.1"/>
    </source>
</evidence>